<dbReference type="PANTHER" id="PTHR10091:SF49">
    <property type="entry name" value="ALDOSE 1-EPIMERASE"/>
    <property type="match status" value="1"/>
</dbReference>
<dbReference type="GO" id="GO:0030246">
    <property type="term" value="F:carbohydrate binding"/>
    <property type="evidence" value="ECO:0007669"/>
    <property type="project" value="InterPro"/>
</dbReference>
<dbReference type="Gene3D" id="2.70.98.10">
    <property type="match status" value="1"/>
</dbReference>
<keyword evidence="3 7" id="KW-0413">Isomerase</keyword>
<evidence type="ECO:0000256" key="6">
    <source>
        <dbReference type="ARBA" id="ARBA00033373"/>
    </source>
</evidence>
<dbReference type="AlphaFoldDB" id="M9R3J6"/>
<reference evidence="7 8" key="1">
    <citation type="journal article" date="2013" name="PLoS ONE">
        <title>Poles Apart: Arctic and Antarctic Octadecabacter strains Share High Genome Plasticity and a New Type of Xanthorhodopsin.</title>
        <authorList>
            <person name="Vollmers J."/>
            <person name="Voget S."/>
            <person name="Dietrich S."/>
            <person name="Gollnow K."/>
            <person name="Smits M."/>
            <person name="Meyer K."/>
            <person name="Brinkhoff T."/>
            <person name="Simon M."/>
            <person name="Daniel R."/>
        </authorList>
    </citation>
    <scope>NUCLEOTIDE SEQUENCE [LARGE SCALE GENOMIC DNA]</scope>
    <source>
        <strain evidence="7 8">307</strain>
    </source>
</reference>
<dbReference type="InterPro" id="IPR011013">
    <property type="entry name" value="Gal_mutarotase_sf_dom"/>
</dbReference>
<organism evidence="7 8">
    <name type="scientific">Octadecabacter antarcticus 307</name>
    <dbReference type="NCBI Taxonomy" id="391626"/>
    <lineage>
        <taxon>Bacteria</taxon>
        <taxon>Pseudomonadati</taxon>
        <taxon>Pseudomonadota</taxon>
        <taxon>Alphaproteobacteria</taxon>
        <taxon>Rhodobacterales</taxon>
        <taxon>Roseobacteraceae</taxon>
        <taxon>Octadecabacter</taxon>
    </lineage>
</organism>
<dbReference type="GO" id="GO:0006006">
    <property type="term" value="P:glucose metabolic process"/>
    <property type="evidence" value="ECO:0007669"/>
    <property type="project" value="TreeGrafter"/>
</dbReference>
<dbReference type="GO" id="GO:0004034">
    <property type="term" value="F:aldose 1-epimerase activity"/>
    <property type="evidence" value="ECO:0007669"/>
    <property type="project" value="TreeGrafter"/>
</dbReference>
<evidence type="ECO:0000256" key="3">
    <source>
        <dbReference type="ARBA" id="ARBA00023235"/>
    </source>
</evidence>
<dbReference type="STRING" id="391626.OAN307_c06060"/>
<dbReference type="InterPro" id="IPR018052">
    <property type="entry name" value="Ald1_epimerase_CS"/>
</dbReference>
<evidence type="ECO:0000256" key="1">
    <source>
        <dbReference type="ARBA" id="ARBA00006206"/>
    </source>
</evidence>
<sequence length="314" mass="33667">MTPFGTTSNGRGVDALTLSAHGLTATVLTLGAILQDLRLDGIPYSLTVGSNHLSVYEGAMKYCGSIVGPVANRISNATATIDQTTHHFDANFIGKHTLHGGTNGTQARIWQIAHHEPDRLDLTLDLAHGDGGFPGNRCVTAQFDITAGPILRLSITTKTDAPSIANLTNHSYWNLDGTDHMRDHCLQINAATYLPTDHDSVATGVIAPVLKTPHDFTAQTSLTLGLTPLDHTFCLSDQRRALTDVLQLKGASGITMSVATTEAGIHIFDNRPTYASIAIEAQGWPDAPNKRGFPSIAITPDAPTTQITQWRFSR</sequence>
<accession>M9R3J6</accession>
<keyword evidence="8" id="KW-1185">Reference proteome</keyword>
<dbReference type="CDD" id="cd09019">
    <property type="entry name" value="galactose_mutarotase_like"/>
    <property type="match status" value="1"/>
</dbReference>
<evidence type="ECO:0000256" key="4">
    <source>
        <dbReference type="ARBA" id="ARBA00023277"/>
    </source>
</evidence>
<dbReference type="OrthoDB" id="9779408at2"/>
<protein>
    <recommendedName>
        <fullName evidence="2">Aldose 1-epimerase</fullName>
    </recommendedName>
    <alternativeName>
        <fullName evidence="6">Galactose mutarotase</fullName>
    </alternativeName>
    <alternativeName>
        <fullName evidence="5">Type-1 mutarotase</fullName>
    </alternativeName>
</protein>
<dbReference type="KEGG" id="oat:OAN307_c06060"/>
<dbReference type="eggNOG" id="COG2017">
    <property type="taxonomic scope" value="Bacteria"/>
</dbReference>
<gene>
    <name evidence="7" type="primary">galM</name>
    <name evidence="7" type="ORF">OAN307_c06060</name>
</gene>
<dbReference type="Proteomes" id="UP000005307">
    <property type="component" value="Chromosome"/>
</dbReference>
<proteinExistence type="inferred from homology"/>
<dbReference type="InterPro" id="IPR014718">
    <property type="entry name" value="GH-type_carb-bd"/>
</dbReference>
<evidence type="ECO:0000313" key="7">
    <source>
        <dbReference type="EMBL" id="AGI66333.1"/>
    </source>
</evidence>
<dbReference type="InterPro" id="IPR047215">
    <property type="entry name" value="Galactose_mutarotase-like"/>
</dbReference>
<dbReference type="EMBL" id="CP003740">
    <property type="protein sequence ID" value="AGI66333.1"/>
    <property type="molecule type" value="Genomic_DNA"/>
</dbReference>
<comment type="similarity">
    <text evidence="1">Belongs to the aldose epimerase family.</text>
</comment>
<dbReference type="HOGENOM" id="CLU_031753_1_0_5"/>
<evidence type="ECO:0000256" key="2">
    <source>
        <dbReference type="ARBA" id="ARBA00014165"/>
    </source>
</evidence>
<dbReference type="GO" id="GO:0033499">
    <property type="term" value="P:galactose catabolic process via UDP-galactose, Leloir pathway"/>
    <property type="evidence" value="ECO:0007669"/>
    <property type="project" value="TreeGrafter"/>
</dbReference>
<evidence type="ECO:0000313" key="8">
    <source>
        <dbReference type="Proteomes" id="UP000005307"/>
    </source>
</evidence>
<dbReference type="SUPFAM" id="SSF74650">
    <property type="entry name" value="Galactose mutarotase-like"/>
    <property type="match status" value="1"/>
</dbReference>
<dbReference type="InterPro" id="IPR008183">
    <property type="entry name" value="Aldose_1/G6P_1-epimerase"/>
</dbReference>
<evidence type="ECO:0000256" key="5">
    <source>
        <dbReference type="ARBA" id="ARBA00032300"/>
    </source>
</evidence>
<dbReference type="Pfam" id="PF01263">
    <property type="entry name" value="Aldose_epim"/>
    <property type="match status" value="1"/>
</dbReference>
<dbReference type="RefSeq" id="WP_015498382.1">
    <property type="nucleotide sequence ID" value="NC_020911.1"/>
</dbReference>
<dbReference type="PANTHER" id="PTHR10091">
    <property type="entry name" value="ALDOSE-1-EPIMERASE"/>
    <property type="match status" value="1"/>
</dbReference>
<keyword evidence="4" id="KW-0119">Carbohydrate metabolism</keyword>
<name>M9R3J6_9RHOB</name>
<dbReference type="PROSITE" id="PS00545">
    <property type="entry name" value="ALDOSE_1_EPIMERASE"/>
    <property type="match status" value="1"/>
</dbReference>